<dbReference type="EMBL" id="LDOV01000010">
    <property type="protein sequence ID" value="KLV02058.1"/>
    <property type="molecule type" value="Genomic_DNA"/>
</dbReference>
<comment type="caution">
    <text evidence="2">The sequence shown here is derived from an EMBL/GenBank/DDBJ whole genome shotgun (WGS) entry which is preliminary data.</text>
</comment>
<dbReference type="AlphaFoldDB" id="A0A0J1GQK2"/>
<dbReference type="InterPro" id="IPR000182">
    <property type="entry name" value="GNAT_dom"/>
</dbReference>
<organism evidence="2 3">
    <name type="scientific">Photobacterium aphoticum</name>
    <dbReference type="NCBI Taxonomy" id="754436"/>
    <lineage>
        <taxon>Bacteria</taxon>
        <taxon>Pseudomonadati</taxon>
        <taxon>Pseudomonadota</taxon>
        <taxon>Gammaproteobacteria</taxon>
        <taxon>Vibrionales</taxon>
        <taxon>Vibrionaceae</taxon>
        <taxon>Photobacterium</taxon>
    </lineage>
</organism>
<feature type="domain" description="N-acetyltransferase" evidence="1">
    <location>
        <begin position="1"/>
        <end position="168"/>
    </location>
</feature>
<evidence type="ECO:0000313" key="3">
    <source>
        <dbReference type="Proteomes" id="UP000036426"/>
    </source>
</evidence>
<dbReference type="GO" id="GO:0016747">
    <property type="term" value="F:acyltransferase activity, transferring groups other than amino-acyl groups"/>
    <property type="evidence" value="ECO:0007669"/>
    <property type="project" value="InterPro"/>
</dbReference>
<dbReference type="PANTHER" id="PTHR43415">
    <property type="entry name" value="SPERMIDINE N(1)-ACETYLTRANSFERASE"/>
    <property type="match status" value="1"/>
</dbReference>
<accession>A0A0J1GQK2</accession>
<dbReference type="Gene3D" id="3.40.630.30">
    <property type="match status" value="1"/>
</dbReference>
<proteinExistence type="predicted"/>
<dbReference type="SUPFAM" id="SSF55729">
    <property type="entry name" value="Acyl-CoA N-acyltransferases (Nat)"/>
    <property type="match status" value="1"/>
</dbReference>
<protein>
    <recommendedName>
        <fullName evidence="1">N-acetyltransferase domain-containing protein</fullName>
    </recommendedName>
</protein>
<sequence length="172" mass="19094">MLIREANSDDAPQMHALNQRLDQETAFMLYEPGERTTTLEQQANRLQQLNEGNTSVMLVAVEETSGEIVGYIGGLVNNLSRVRHVMRCVIGIKQAYCGQGIGRQLFSALETCAKARDIQRLELTVMAHNVQAQRLYIAMGFETEGVKKGAIFVGGQYVDEWLMGKCLGSLAR</sequence>
<dbReference type="Pfam" id="PF00583">
    <property type="entry name" value="Acetyltransf_1"/>
    <property type="match status" value="1"/>
</dbReference>
<dbReference type="Proteomes" id="UP000036426">
    <property type="component" value="Unassembled WGS sequence"/>
</dbReference>
<gene>
    <name evidence="2" type="ORF">ABT58_06680</name>
</gene>
<dbReference type="PANTHER" id="PTHR43415:SF3">
    <property type="entry name" value="GNAT-FAMILY ACETYLTRANSFERASE"/>
    <property type="match status" value="1"/>
</dbReference>
<dbReference type="RefSeq" id="WP_047873513.1">
    <property type="nucleotide sequence ID" value="NZ_BMYC01000001.1"/>
</dbReference>
<dbReference type="PROSITE" id="PS51186">
    <property type="entry name" value="GNAT"/>
    <property type="match status" value="1"/>
</dbReference>
<reference evidence="2 3" key="1">
    <citation type="submission" date="2015-05" db="EMBL/GenBank/DDBJ databases">
        <title>Photobacterium galathea sp. nov.</title>
        <authorList>
            <person name="Machado H."/>
            <person name="Gram L."/>
        </authorList>
    </citation>
    <scope>NUCLEOTIDE SEQUENCE [LARGE SCALE GENOMIC DNA]</scope>
    <source>
        <strain evidence="2 3">DSM 25995</strain>
    </source>
</reference>
<dbReference type="InterPro" id="IPR016181">
    <property type="entry name" value="Acyl_CoA_acyltransferase"/>
</dbReference>
<name>A0A0J1GQK2_9GAMM</name>
<keyword evidence="3" id="KW-1185">Reference proteome</keyword>
<evidence type="ECO:0000259" key="1">
    <source>
        <dbReference type="PROSITE" id="PS51186"/>
    </source>
</evidence>
<dbReference type="PATRIC" id="fig|754436.4.peg.1429"/>
<evidence type="ECO:0000313" key="2">
    <source>
        <dbReference type="EMBL" id="KLV02058.1"/>
    </source>
</evidence>
<dbReference type="OrthoDB" id="336415at2"/>
<dbReference type="CDD" id="cd04301">
    <property type="entry name" value="NAT_SF"/>
    <property type="match status" value="1"/>
</dbReference>